<evidence type="ECO:0000313" key="1">
    <source>
        <dbReference type="EMBL" id="AFZ20591.1"/>
    </source>
</evidence>
<proteinExistence type="predicted"/>
<dbReference type="EMBL" id="CP003630">
    <property type="protein sequence ID" value="AFZ20591.1"/>
    <property type="molecule type" value="Genomic_DNA"/>
</dbReference>
<protein>
    <recommendedName>
        <fullName evidence="3">RiboL-PSP-HEPN domain-containing protein</fullName>
    </recommendedName>
</protein>
<reference evidence="1 2" key="1">
    <citation type="submission" date="2012-06" db="EMBL/GenBank/DDBJ databases">
        <title>Finished chromosome of genome of Microcoleus sp. PCC 7113.</title>
        <authorList>
            <consortium name="US DOE Joint Genome Institute"/>
            <person name="Gugger M."/>
            <person name="Coursin T."/>
            <person name="Rippka R."/>
            <person name="Tandeau De Marsac N."/>
            <person name="Huntemann M."/>
            <person name="Wei C.-L."/>
            <person name="Han J."/>
            <person name="Detter J.C."/>
            <person name="Han C."/>
            <person name="Tapia R."/>
            <person name="Chen A."/>
            <person name="Kyrpides N."/>
            <person name="Mavromatis K."/>
            <person name="Markowitz V."/>
            <person name="Szeto E."/>
            <person name="Ivanova N."/>
            <person name="Pagani I."/>
            <person name="Pati A."/>
            <person name="Goodwin L."/>
            <person name="Nordberg H.P."/>
            <person name="Cantor M.N."/>
            <person name="Hua S.X."/>
            <person name="Woyke T."/>
            <person name="Kerfeld C.A."/>
        </authorList>
    </citation>
    <scope>NUCLEOTIDE SEQUENCE [LARGE SCALE GENOMIC DNA]</scope>
    <source>
        <strain evidence="1 2">PCC 7113</strain>
    </source>
</reference>
<dbReference type="STRING" id="1173027.Mic7113_4929"/>
<dbReference type="OrthoDB" id="9961878at2"/>
<sequence length="210" mass="24052">MKPCEIHYLLGQASTAREQFPNGIHTFALYWITWEAYRTRMLAIATRLCGWSIDDAYCAIGAKGISNQSTYRGCFKKITGIELAEQRGMLGRVWKNLDDIEALRHRLIHGYRGANPILIGNAIDFLDIVLTNHERIFGKLTIVLEGQQIELGNVLAQRPATGRSIRIRRERQELIQCLQPKRQLSKLPDSDVIKRLQRVVEELDPSDLRN</sequence>
<dbReference type="AlphaFoldDB" id="K9WLC3"/>
<dbReference type="RefSeq" id="WP_015184726.1">
    <property type="nucleotide sequence ID" value="NC_019738.1"/>
</dbReference>
<dbReference type="KEGG" id="mic:Mic7113_4929"/>
<keyword evidence="2" id="KW-1185">Reference proteome</keyword>
<dbReference type="Proteomes" id="UP000010471">
    <property type="component" value="Chromosome"/>
</dbReference>
<organism evidence="1 2">
    <name type="scientific">Allocoleopsis franciscana PCC 7113</name>
    <dbReference type="NCBI Taxonomy" id="1173027"/>
    <lineage>
        <taxon>Bacteria</taxon>
        <taxon>Bacillati</taxon>
        <taxon>Cyanobacteriota</taxon>
        <taxon>Cyanophyceae</taxon>
        <taxon>Coleofasciculales</taxon>
        <taxon>Coleofasciculaceae</taxon>
        <taxon>Allocoleopsis</taxon>
        <taxon>Allocoleopsis franciscana</taxon>
    </lineage>
</organism>
<dbReference type="HOGENOM" id="CLU_1308962_0_0_3"/>
<gene>
    <name evidence="1" type="ORF">Mic7113_4929</name>
</gene>
<accession>K9WLC3</accession>
<evidence type="ECO:0008006" key="3">
    <source>
        <dbReference type="Google" id="ProtNLM"/>
    </source>
</evidence>
<name>K9WLC3_9CYAN</name>
<evidence type="ECO:0000313" key="2">
    <source>
        <dbReference type="Proteomes" id="UP000010471"/>
    </source>
</evidence>